<dbReference type="GO" id="GO:0061982">
    <property type="term" value="P:meiosis I cell cycle process"/>
    <property type="evidence" value="ECO:0007669"/>
    <property type="project" value="UniProtKB-ARBA"/>
</dbReference>
<feature type="compositionally biased region" description="Polar residues" evidence="3">
    <location>
        <begin position="685"/>
        <end position="700"/>
    </location>
</feature>
<dbReference type="GO" id="GO:0140664">
    <property type="term" value="F:ATP-dependent DNA damage sensor activity"/>
    <property type="evidence" value="ECO:0007669"/>
    <property type="project" value="InterPro"/>
</dbReference>
<evidence type="ECO:0000313" key="6">
    <source>
        <dbReference type="Proteomes" id="UP000316270"/>
    </source>
</evidence>
<accession>A0A517KY68</accession>
<dbReference type="PANTHER" id="PTHR10073:SF41">
    <property type="entry name" value="MISMATCH REPAIR PROTEIN, PUTATIVE (AFU_ORTHOLOGUE AFUA_8G05820)-RELATED"/>
    <property type="match status" value="1"/>
</dbReference>
<dbReference type="Pfam" id="PF01119">
    <property type="entry name" value="DNA_mis_repair"/>
    <property type="match status" value="1"/>
</dbReference>
<organism evidence="5 6">
    <name type="scientific">Venturia effusa</name>
    <dbReference type="NCBI Taxonomy" id="50376"/>
    <lineage>
        <taxon>Eukaryota</taxon>
        <taxon>Fungi</taxon>
        <taxon>Dikarya</taxon>
        <taxon>Ascomycota</taxon>
        <taxon>Pezizomycotina</taxon>
        <taxon>Dothideomycetes</taxon>
        <taxon>Pleosporomycetidae</taxon>
        <taxon>Venturiales</taxon>
        <taxon>Venturiaceae</taxon>
        <taxon>Venturia</taxon>
    </lineage>
</organism>
<dbReference type="GO" id="GO:0005524">
    <property type="term" value="F:ATP binding"/>
    <property type="evidence" value="ECO:0007669"/>
    <property type="project" value="InterPro"/>
</dbReference>
<dbReference type="InterPro" id="IPR038973">
    <property type="entry name" value="MutL/Mlh/Pms-like"/>
</dbReference>
<gene>
    <name evidence="5" type="ORF">FKW77_010689</name>
</gene>
<reference evidence="5 6" key="1">
    <citation type="submission" date="2019-07" db="EMBL/GenBank/DDBJ databases">
        <title>Finished genome of Venturia effusa.</title>
        <authorList>
            <person name="Young C.A."/>
            <person name="Cox M.P."/>
            <person name="Ganley A.R.D."/>
            <person name="David W.J."/>
        </authorList>
    </citation>
    <scope>NUCLEOTIDE SEQUENCE [LARGE SCALE GENOMIC DNA]</scope>
    <source>
        <strain evidence="6">albino</strain>
    </source>
</reference>
<dbReference type="InterPro" id="IPR002099">
    <property type="entry name" value="MutL/Mlh/PMS"/>
</dbReference>
<dbReference type="InterPro" id="IPR020568">
    <property type="entry name" value="Ribosomal_Su5_D2-typ_SF"/>
</dbReference>
<dbReference type="InterPro" id="IPR014762">
    <property type="entry name" value="DNA_mismatch_repair_CS"/>
</dbReference>
<dbReference type="PROSITE" id="PS00058">
    <property type="entry name" value="DNA_MISMATCH_REPAIR_1"/>
    <property type="match status" value="1"/>
</dbReference>
<dbReference type="STRING" id="50376.A0A517KY68"/>
<feature type="region of interest" description="Disordered" evidence="3">
    <location>
        <begin position="478"/>
        <end position="519"/>
    </location>
</feature>
<dbReference type="AlphaFoldDB" id="A0A517KY68"/>
<dbReference type="InterPro" id="IPR036890">
    <property type="entry name" value="HATPase_C_sf"/>
</dbReference>
<feature type="region of interest" description="Disordered" evidence="3">
    <location>
        <begin position="377"/>
        <end position="399"/>
    </location>
</feature>
<dbReference type="InterPro" id="IPR013507">
    <property type="entry name" value="DNA_mismatch_S5_2-like"/>
</dbReference>
<evidence type="ECO:0000259" key="4">
    <source>
        <dbReference type="SMART" id="SM01340"/>
    </source>
</evidence>
<dbReference type="GO" id="GO:0016887">
    <property type="term" value="F:ATP hydrolysis activity"/>
    <property type="evidence" value="ECO:0007669"/>
    <property type="project" value="InterPro"/>
</dbReference>
<evidence type="ECO:0000256" key="1">
    <source>
        <dbReference type="ARBA" id="ARBA00006082"/>
    </source>
</evidence>
<dbReference type="GO" id="GO:0030983">
    <property type="term" value="F:mismatched DNA binding"/>
    <property type="evidence" value="ECO:0007669"/>
    <property type="project" value="InterPro"/>
</dbReference>
<feature type="region of interest" description="Disordered" evidence="3">
    <location>
        <begin position="682"/>
        <end position="736"/>
    </location>
</feature>
<dbReference type="NCBIfam" id="TIGR00585">
    <property type="entry name" value="mutl"/>
    <property type="match status" value="1"/>
</dbReference>
<evidence type="ECO:0000313" key="5">
    <source>
        <dbReference type="EMBL" id="QDS68323.1"/>
    </source>
</evidence>
<dbReference type="GO" id="GO:0006298">
    <property type="term" value="P:mismatch repair"/>
    <property type="evidence" value="ECO:0007669"/>
    <property type="project" value="InterPro"/>
</dbReference>
<dbReference type="InterPro" id="IPR014721">
    <property type="entry name" value="Ribsml_uS5_D2-typ_fold_subgr"/>
</dbReference>
<sequence>MSMVASIKALPPSTVHRIGSSQVLVDSSSVVKELVDNSIDARATSISIEVAANSLDIIQVTDNGHGIVPEDRAIVCRRYTTSKISDFSDLLKLGGTSLGFRGEALHSLANLSGSLSVTTRVDGEMAALKLIVAKTGEVEARETASHPVGTTVRATDFFSSLPVRKQTALKAATKILAKIKRMLKSYALARPSIRFSLKVLKAKTATGNFLYAPRAGSSSVQDAALKLFGNCCTSQCSWHVLHSHGFELQALCPAPEAVSAKISNIGQFLSVDCRPMTTARGTMKQIISLFKEKMKKSSNSFDSIKDPFLCLNIICPIASYDPNIEPSKDDVLFDDSGKVIAAVTELFAAIYPVQEQKETAQSILTQSQVDISRHSETITPLQPRQRQPSPEAQMSQEPQIADTVEDDFGEEIVLDDEEMSFLEHRAHTPAWRSNMYGCDEEDLELLANSENRPLTQESAVDSREAAREINPWTIAKMNAPVRPNSTNDANGVRPVQHSTSMRDDSSLFTPARSSLRHSPVTPVSSWTAINQHRDGTISAPLATRTRHSQVAAYGYPTPHASSSPVCGTLLEDIPESTTKSRPKRPKANIHTPFVNPMKDSNWDFGPPSWPRKKSKSQGNRSNKDIRDAFSGIASQRSVQDTPLVIQGEPIEATAPSSDAMLHEFNARLGGNEAVPETLREMGCSVTRSTRSRPNSGQAARSENPRRVDDDDGSRPPAKRRRTTEGGKRSKSSLLPLERVPEKQQMHKFVLNKSVSLEDITHNLERLNTLDLISSVPWDCDADSAARVSTFDQGIDSNLFGAWSRRIKICLEEKLRRLEVGGDGEEVLICIGALSRLERVGRGMEIEVGENERVDVEM</sequence>
<proteinExistence type="inferred from homology"/>
<dbReference type="GO" id="GO:0032389">
    <property type="term" value="C:MutLalpha complex"/>
    <property type="evidence" value="ECO:0007669"/>
    <property type="project" value="TreeGrafter"/>
</dbReference>
<dbReference type="Pfam" id="PF13589">
    <property type="entry name" value="HATPase_c_3"/>
    <property type="match status" value="1"/>
</dbReference>
<keyword evidence="6" id="KW-1185">Reference proteome</keyword>
<dbReference type="Gene3D" id="3.30.565.10">
    <property type="entry name" value="Histidine kinase-like ATPase, C-terminal domain"/>
    <property type="match status" value="1"/>
</dbReference>
<evidence type="ECO:0000256" key="2">
    <source>
        <dbReference type="ARBA" id="ARBA00022763"/>
    </source>
</evidence>
<keyword evidence="2" id="KW-0227">DNA damage</keyword>
<dbReference type="Gene3D" id="3.30.230.10">
    <property type="match status" value="1"/>
</dbReference>
<dbReference type="PANTHER" id="PTHR10073">
    <property type="entry name" value="DNA MISMATCH REPAIR PROTEIN MLH, PMS, MUTL"/>
    <property type="match status" value="1"/>
</dbReference>
<dbReference type="EMBL" id="CP042185">
    <property type="protein sequence ID" value="QDS68323.1"/>
    <property type="molecule type" value="Genomic_DNA"/>
</dbReference>
<name>A0A517KY68_9PEZI</name>
<dbReference type="Proteomes" id="UP000316270">
    <property type="component" value="Chromosome 1"/>
</dbReference>
<comment type="similarity">
    <text evidence="1">Belongs to the DNA mismatch repair MutL/HexB family.</text>
</comment>
<dbReference type="OrthoDB" id="10263226at2759"/>
<evidence type="ECO:0000256" key="3">
    <source>
        <dbReference type="SAM" id="MobiDB-lite"/>
    </source>
</evidence>
<dbReference type="SMART" id="SM01340">
    <property type="entry name" value="DNA_mis_repair"/>
    <property type="match status" value="1"/>
</dbReference>
<protein>
    <recommendedName>
        <fullName evidence="4">DNA mismatch repair protein S5 domain-containing protein</fullName>
    </recommendedName>
</protein>
<dbReference type="SUPFAM" id="SSF54211">
    <property type="entry name" value="Ribosomal protein S5 domain 2-like"/>
    <property type="match status" value="1"/>
</dbReference>
<feature type="region of interest" description="Disordered" evidence="3">
    <location>
        <begin position="575"/>
        <end position="624"/>
    </location>
</feature>
<feature type="compositionally biased region" description="Polar residues" evidence="3">
    <location>
        <begin position="377"/>
        <end position="398"/>
    </location>
</feature>
<dbReference type="CDD" id="cd16926">
    <property type="entry name" value="HATPase_MutL-MLH-PMS-like"/>
    <property type="match status" value="1"/>
</dbReference>
<dbReference type="SUPFAM" id="SSF55874">
    <property type="entry name" value="ATPase domain of HSP90 chaperone/DNA topoisomerase II/histidine kinase"/>
    <property type="match status" value="1"/>
</dbReference>
<feature type="domain" description="DNA mismatch repair protein S5" evidence="4">
    <location>
        <begin position="224"/>
        <end position="348"/>
    </location>
</feature>
<dbReference type="FunFam" id="3.30.565.10:FF:000017">
    <property type="entry name" value="PMS1 homolog 1, mismatch repair system component"/>
    <property type="match status" value="1"/>
</dbReference>